<dbReference type="EMBL" id="JAPFQA010000018">
    <property type="protein sequence ID" value="MCZ8547881.1"/>
    <property type="molecule type" value="Genomic_DNA"/>
</dbReference>
<dbReference type="NCBIfam" id="TIGR02118">
    <property type="entry name" value="EthD family reductase"/>
    <property type="match status" value="1"/>
</dbReference>
<gene>
    <name evidence="2" type="ORF">OOJ09_27165</name>
    <name evidence="3" type="ORF">SAMN02927914_05925</name>
</gene>
<evidence type="ECO:0000313" key="4">
    <source>
        <dbReference type="Proteomes" id="UP000198588"/>
    </source>
</evidence>
<dbReference type="PANTHER" id="PTHR40260:SF2">
    <property type="entry name" value="BLR8190 PROTEIN"/>
    <property type="match status" value="1"/>
</dbReference>
<name>A0A1G5ZSV9_9HYPH</name>
<protein>
    <submittedName>
        <fullName evidence="2">EthD family reductase</fullName>
    </submittedName>
</protein>
<accession>A0A1G5ZSV9</accession>
<evidence type="ECO:0000259" key="1">
    <source>
        <dbReference type="Pfam" id="PF07110"/>
    </source>
</evidence>
<dbReference type="InterPro" id="IPR009799">
    <property type="entry name" value="EthD_dom"/>
</dbReference>
<dbReference type="Pfam" id="PF07110">
    <property type="entry name" value="EthD"/>
    <property type="match status" value="1"/>
</dbReference>
<dbReference type="GO" id="GO:0016491">
    <property type="term" value="F:oxidoreductase activity"/>
    <property type="evidence" value="ECO:0007669"/>
    <property type="project" value="InterPro"/>
</dbReference>
<dbReference type="SUPFAM" id="SSF54909">
    <property type="entry name" value="Dimeric alpha+beta barrel"/>
    <property type="match status" value="1"/>
</dbReference>
<evidence type="ECO:0000313" key="2">
    <source>
        <dbReference type="EMBL" id="MCZ8547881.1"/>
    </source>
</evidence>
<dbReference type="PANTHER" id="PTHR40260">
    <property type="entry name" value="BLR8190 PROTEIN"/>
    <property type="match status" value="1"/>
</dbReference>
<dbReference type="OrthoDB" id="5294870at2"/>
<dbReference type="AlphaFoldDB" id="A0A1G5ZSV9"/>
<reference evidence="3 4" key="1">
    <citation type="submission" date="2016-10" db="EMBL/GenBank/DDBJ databases">
        <authorList>
            <person name="de Groot N.N."/>
        </authorList>
    </citation>
    <scope>NUCLEOTIDE SEQUENCE [LARGE SCALE GENOMIC DNA]</scope>
    <source>
        <strain evidence="3 4">CGMCC 1.12097</strain>
    </source>
</reference>
<dbReference type="Proteomes" id="UP001152178">
    <property type="component" value="Unassembled WGS sequence"/>
</dbReference>
<dbReference type="RefSeq" id="WP_091585564.1">
    <property type="nucleotide sequence ID" value="NZ_JAPFQA010000018.1"/>
</dbReference>
<sequence length="104" mass="11726">MAKMLVIYKTPADPAAFDRHYFDIHLPLAKQLPGLRRYDVSKRPIVSLSPGEIPYIVATLYFDSLDAIRAAFASEIGKACAVDRRKYAPEDDDVMMLLFDSEAM</sequence>
<evidence type="ECO:0000313" key="3">
    <source>
        <dbReference type="EMBL" id="SDA97546.1"/>
    </source>
</evidence>
<keyword evidence="5" id="KW-1185">Reference proteome</keyword>
<dbReference type="Proteomes" id="UP000198588">
    <property type="component" value="Unassembled WGS sequence"/>
</dbReference>
<dbReference type="Gene3D" id="3.30.70.100">
    <property type="match status" value="1"/>
</dbReference>
<organism evidence="3 4">
    <name type="scientific">Mesorhizobium qingshengii</name>
    <dbReference type="NCBI Taxonomy" id="1165689"/>
    <lineage>
        <taxon>Bacteria</taxon>
        <taxon>Pseudomonadati</taxon>
        <taxon>Pseudomonadota</taxon>
        <taxon>Alphaproteobacteria</taxon>
        <taxon>Hyphomicrobiales</taxon>
        <taxon>Phyllobacteriaceae</taxon>
        <taxon>Mesorhizobium</taxon>
    </lineage>
</organism>
<reference evidence="2" key="2">
    <citation type="submission" date="2022-11" db="EMBL/GenBank/DDBJ databases">
        <authorList>
            <person name="Coimbra C."/>
        </authorList>
    </citation>
    <scope>NUCLEOTIDE SEQUENCE</scope>
    <source>
        <strain evidence="2">Jales19</strain>
    </source>
</reference>
<evidence type="ECO:0000313" key="5">
    <source>
        <dbReference type="Proteomes" id="UP001152178"/>
    </source>
</evidence>
<feature type="domain" description="EthD" evidence="1">
    <location>
        <begin position="9"/>
        <end position="88"/>
    </location>
</feature>
<dbReference type="EMBL" id="FMXM01000026">
    <property type="protein sequence ID" value="SDA97546.1"/>
    <property type="molecule type" value="Genomic_DNA"/>
</dbReference>
<dbReference type="InterPro" id="IPR011008">
    <property type="entry name" value="Dimeric_a/b-barrel"/>
</dbReference>
<proteinExistence type="predicted"/>